<feature type="region of interest" description="Disordered" evidence="7">
    <location>
        <begin position="184"/>
        <end position="214"/>
    </location>
</feature>
<dbReference type="VEuPathDB" id="FungiDB:SeMB42_g06266"/>
<dbReference type="PANTHER" id="PTHR23164:SF30">
    <property type="entry name" value="EARLY ENDOSOME ANTIGEN 1"/>
    <property type="match status" value="1"/>
</dbReference>
<dbReference type="EMBL" id="QEAM01000274">
    <property type="protein sequence ID" value="TPX42367.1"/>
    <property type="molecule type" value="Genomic_DNA"/>
</dbReference>
<evidence type="ECO:0000256" key="4">
    <source>
        <dbReference type="ARBA" id="ARBA00022833"/>
    </source>
</evidence>
<evidence type="ECO:0000313" key="12">
    <source>
        <dbReference type="Proteomes" id="UP000320475"/>
    </source>
</evidence>
<dbReference type="PROSITE" id="PS50178">
    <property type="entry name" value="ZF_FYVE"/>
    <property type="match status" value="2"/>
</dbReference>
<dbReference type="SMART" id="SM00734">
    <property type="entry name" value="ZnF_Rad18"/>
    <property type="match status" value="1"/>
</dbReference>
<dbReference type="InterPro" id="IPR006642">
    <property type="entry name" value="Rad18_UBZ4"/>
</dbReference>
<dbReference type="PANTHER" id="PTHR23164">
    <property type="entry name" value="EARLY ENDOSOME ANTIGEN 1"/>
    <property type="match status" value="1"/>
</dbReference>
<protein>
    <recommendedName>
        <fullName evidence="13">FYVE-type domain-containing protein</fullName>
    </recommendedName>
</protein>
<dbReference type="InterPro" id="IPR013083">
    <property type="entry name" value="Znf_RING/FYVE/PHD"/>
</dbReference>
<sequence>MSPPLPAMPDNPMPHQRNASLSPAKSATSSPDRASGTGAGSGSRIGNSAMAHSPPPPQPNQQHSRLPKSSSTDQALALRDGGIVNDVFICPICNEVMVSLAQLNQHLDDSHYDDDPVAAVTAWFRKTQRQIINPLQNFTKTATVPLSKSVSSLNLNFNSILPSPVAAAVGVSDANRLELNTNAATSHNPVTGHSSAPPIANQGASSSSTSHGNARVVTPAVASTMVVKLPEGKPPEMSITRNHWQKESLYDICSFPECKKQLTSTATGGIPLQSMYRKHHCRKCGRIYCEAHSCYQMKVAADARHDPVNGIWCRVCEICYKERDGYTEPLGAMRNRTGLFNTFRRGRVDKISLDVNKLEKRLDKLVRTYVDGASATGTLALTRSLRSTKSMDQSVVAWQNDRSVLNCPLCGSTFNSLKNRRHHCRLCGRVICGLDACSSIVSLYESMASPQMTTHSTSSVLGNGHVGHSGSSHSEDGQSDQGSSFGSGSGKPEVVVGEVRVCRDCRRLVFRRREQILEDSNPSPVMKICQAIARYRGFIEELLPKFNILVVNMAARQVNPDDRDYQLALRYRKNLLDYFSQLDALATAQYMQANMFTLHMLPKVFKDSAIPTRNLNGLVGNGNDLSKMKVLTAAERAELCSLKESLGVLSEQISQVEVFIADATRKRRFEDASSLRESWEELKREAERIRIRISELESPSRSNK</sequence>
<evidence type="ECO:0000256" key="3">
    <source>
        <dbReference type="ARBA" id="ARBA00022771"/>
    </source>
</evidence>
<feature type="domain" description="FYVE-type" evidence="10">
    <location>
        <begin position="401"/>
        <end position="505"/>
    </location>
</feature>
<evidence type="ECO:0000256" key="6">
    <source>
        <dbReference type="PROSITE-ProRule" id="PRU00042"/>
    </source>
</evidence>
<evidence type="ECO:0000259" key="9">
    <source>
        <dbReference type="PROSITE" id="PS50157"/>
    </source>
</evidence>
<dbReference type="OrthoDB" id="166134at2759"/>
<feature type="region of interest" description="Disordered" evidence="7">
    <location>
        <begin position="454"/>
        <end position="491"/>
    </location>
</feature>
<reference evidence="11 12" key="1">
    <citation type="journal article" date="2019" name="Sci. Rep.">
        <title>Comparative genomics of chytrid fungi reveal insights into the obligate biotrophic and pathogenic lifestyle of Synchytrium endobioticum.</title>
        <authorList>
            <person name="van de Vossenberg B.T.L.H."/>
            <person name="Warris S."/>
            <person name="Nguyen H.D.T."/>
            <person name="van Gent-Pelzer M.P.E."/>
            <person name="Joly D.L."/>
            <person name="van de Geest H.C."/>
            <person name="Bonants P.J.M."/>
            <person name="Smith D.S."/>
            <person name="Levesque C.A."/>
            <person name="van der Lee T.A.J."/>
        </authorList>
    </citation>
    <scope>NUCLEOTIDE SEQUENCE [LARGE SCALE GENOMIC DNA]</scope>
    <source>
        <strain evidence="11 12">LEV6574</strain>
    </source>
</reference>
<name>A0A507CT80_9FUNG</name>
<feature type="compositionally biased region" description="Polar residues" evidence="7">
    <location>
        <begin position="184"/>
        <end position="194"/>
    </location>
</feature>
<dbReference type="InterPro" id="IPR013087">
    <property type="entry name" value="Znf_C2H2_type"/>
</dbReference>
<keyword evidence="3 6" id="KW-0863">Zinc-finger</keyword>
<dbReference type="PROSITE" id="PS50157">
    <property type="entry name" value="ZINC_FINGER_C2H2_2"/>
    <property type="match status" value="1"/>
</dbReference>
<dbReference type="PROSITE" id="PS50151">
    <property type="entry name" value="UVR"/>
    <property type="match status" value="1"/>
</dbReference>
<evidence type="ECO:0000256" key="2">
    <source>
        <dbReference type="ARBA" id="ARBA00022763"/>
    </source>
</evidence>
<accession>A0A507CT80</accession>
<feature type="compositionally biased region" description="Polar residues" evidence="7">
    <location>
        <begin position="63"/>
        <end position="74"/>
    </location>
</feature>
<evidence type="ECO:0000256" key="7">
    <source>
        <dbReference type="SAM" id="MobiDB-lite"/>
    </source>
</evidence>
<comment type="caution">
    <text evidence="11">The sequence shown here is derived from an EMBL/GenBank/DDBJ whole genome shotgun (WGS) entry which is preliminary data.</text>
</comment>
<evidence type="ECO:0008006" key="13">
    <source>
        <dbReference type="Google" id="ProtNLM"/>
    </source>
</evidence>
<feature type="domain" description="UVR" evidence="8">
    <location>
        <begin position="650"/>
        <end position="685"/>
    </location>
</feature>
<feature type="domain" description="FYVE-type" evidence="10">
    <location>
        <begin position="258"/>
        <end position="324"/>
    </location>
</feature>
<keyword evidence="5" id="KW-0234">DNA repair</keyword>
<evidence type="ECO:0000256" key="5">
    <source>
        <dbReference type="ARBA" id="ARBA00023204"/>
    </source>
</evidence>
<dbReference type="Proteomes" id="UP000320475">
    <property type="component" value="Unassembled WGS sequence"/>
</dbReference>
<feature type="compositionally biased region" description="Polar residues" evidence="7">
    <location>
        <begin position="202"/>
        <end position="212"/>
    </location>
</feature>
<dbReference type="Pfam" id="PF01363">
    <property type="entry name" value="FYVE"/>
    <property type="match status" value="2"/>
</dbReference>
<feature type="region of interest" description="Disordered" evidence="7">
    <location>
        <begin position="1"/>
        <end position="74"/>
    </location>
</feature>
<evidence type="ECO:0000259" key="10">
    <source>
        <dbReference type="PROSITE" id="PS50178"/>
    </source>
</evidence>
<dbReference type="InterPro" id="IPR001943">
    <property type="entry name" value="UVR_dom"/>
</dbReference>
<keyword evidence="4" id="KW-0862">Zinc</keyword>
<dbReference type="Gene3D" id="3.30.40.10">
    <property type="entry name" value="Zinc/RING finger domain, C3HC4 (zinc finger)"/>
    <property type="match status" value="2"/>
</dbReference>
<dbReference type="InterPro" id="IPR036531">
    <property type="entry name" value="Rbsn_Rab-bd_sf"/>
</dbReference>
<proteinExistence type="predicted"/>
<feature type="compositionally biased region" description="Low complexity" evidence="7">
    <location>
        <begin position="458"/>
        <end position="472"/>
    </location>
</feature>
<feature type="compositionally biased region" description="Polar residues" evidence="7">
    <location>
        <begin position="17"/>
        <end position="32"/>
    </location>
</feature>
<dbReference type="InterPro" id="IPR000306">
    <property type="entry name" value="Znf_FYVE"/>
</dbReference>
<feature type="domain" description="C2H2-type" evidence="9">
    <location>
        <begin position="88"/>
        <end position="116"/>
    </location>
</feature>
<dbReference type="SMART" id="SM00064">
    <property type="entry name" value="FYVE"/>
    <property type="match status" value="2"/>
</dbReference>
<dbReference type="Pfam" id="PF11464">
    <property type="entry name" value="Rbsn"/>
    <property type="match status" value="1"/>
</dbReference>
<keyword evidence="1" id="KW-0479">Metal-binding</keyword>
<dbReference type="SUPFAM" id="SSF140125">
    <property type="entry name" value="Rabenosyn-5 Rab-binding domain-like"/>
    <property type="match status" value="1"/>
</dbReference>
<gene>
    <name evidence="11" type="ORF">SeLEV6574_g05636</name>
</gene>
<evidence type="ECO:0000313" key="11">
    <source>
        <dbReference type="EMBL" id="TPX42367.1"/>
    </source>
</evidence>
<dbReference type="InterPro" id="IPR011011">
    <property type="entry name" value="Znf_FYVE_PHD"/>
</dbReference>
<keyword evidence="2" id="KW-0227">DNA damage</keyword>
<dbReference type="GO" id="GO:0008270">
    <property type="term" value="F:zinc ion binding"/>
    <property type="evidence" value="ECO:0007669"/>
    <property type="project" value="UniProtKB-KW"/>
</dbReference>
<dbReference type="InterPro" id="IPR021565">
    <property type="entry name" value="Rbsn_Rab-bd"/>
</dbReference>
<dbReference type="SUPFAM" id="SSF57903">
    <property type="entry name" value="FYVE/PHD zinc finger"/>
    <property type="match status" value="2"/>
</dbReference>
<dbReference type="GO" id="GO:0003677">
    <property type="term" value="F:DNA binding"/>
    <property type="evidence" value="ECO:0007669"/>
    <property type="project" value="InterPro"/>
</dbReference>
<dbReference type="SMART" id="SM00355">
    <property type="entry name" value="ZnF_C2H2"/>
    <property type="match status" value="2"/>
</dbReference>
<dbReference type="PROSITE" id="PS00028">
    <property type="entry name" value="ZINC_FINGER_C2H2_1"/>
    <property type="match status" value="1"/>
</dbReference>
<dbReference type="GO" id="GO:0006281">
    <property type="term" value="P:DNA repair"/>
    <property type="evidence" value="ECO:0007669"/>
    <property type="project" value="UniProtKB-KW"/>
</dbReference>
<dbReference type="InterPro" id="IPR017455">
    <property type="entry name" value="Znf_FYVE-rel"/>
</dbReference>
<dbReference type="AlphaFoldDB" id="A0A507CT80"/>
<evidence type="ECO:0000256" key="1">
    <source>
        <dbReference type="ARBA" id="ARBA00022723"/>
    </source>
</evidence>
<feature type="compositionally biased region" description="Pro residues" evidence="7">
    <location>
        <begin position="1"/>
        <end position="12"/>
    </location>
</feature>
<organism evidence="11 12">
    <name type="scientific">Synchytrium endobioticum</name>
    <dbReference type="NCBI Taxonomy" id="286115"/>
    <lineage>
        <taxon>Eukaryota</taxon>
        <taxon>Fungi</taxon>
        <taxon>Fungi incertae sedis</taxon>
        <taxon>Chytridiomycota</taxon>
        <taxon>Chytridiomycota incertae sedis</taxon>
        <taxon>Chytridiomycetes</taxon>
        <taxon>Synchytriales</taxon>
        <taxon>Synchytriaceae</taxon>
        <taxon>Synchytrium</taxon>
    </lineage>
</organism>
<evidence type="ECO:0000259" key="8">
    <source>
        <dbReference type="PROSITE" id="PS50151"/>
    </source>
</evidence>